<dbReference type="PANTHER" id="PTHR10252">
    <property type="entry name" value="HISTONE-LIKE TRANSCRIPTION FACTOR CCAAT-RELATED"/>
    <property type="match status" value="1"/>
</dbReference>
<proteinExistence type="predicted"/>
<dbReference type="GO" id="GO:0046982">
    <property type="term" value="F:protein heterodimerization activity"/>
    <property type="evidence" value="ECO:0007669"/>
    <property type="project" value="InterPro"/>
</dbReference>
<accession>A0A834WHW0</accession>
<dbReference type="AlphaFoldDB" id="A0A834WHW0"/>
<keyword evidence="4" id="KW-1185">Reference proteome</keyword>
<evidence type="ECO:0000313" key="3">
    <source>
        <dbReference type="EMBL" id="KAF7819966.1"/>
    </source>
</evidence>
<name>A0A834WHW0_9FABA</name>
<sequence length="147" mass="16322">MNASSISAPSSPGLGLSVSPTRMGVDFDDLEIFEESRAVLEKATEIFIEELSLRAWIRTEEKNKNTIERNDFAEEINENKVYDFLADLVQMDPNDHPSSNIKEEHCEIITAEEVTNYAEDVPVMNVGNDLQEAPSATSEASIVSCPQ</sequence>
<comment type="caution">
    <text evidence="3">The sequence shown here is derived from an EMBL/GenBank/DDBJ whole genome shotgun (WGS) entry which is preliminary data.</text>
</comment>
<dbReference type="Proteomes" id="UP000634136">
    <property type="component" value="Unassembled WGS sequence"/>
</dbReference>
<reference evidence="3" key="1">
    <citation type="submission" date="2020-09" db="EMBL/GenBank/DDBJ databases">
        <title>Genome-Enabled Discovery of Anthraquinone Biosynthesis in Senna tora.</title>
        <authorList>
            <person name="Kang S.-H."/>
            <person name="Pandey R.P."/>
            <person name="Lee C.-M."/>
            <person name="Sim J.-S."/>
            <person name="Jeong J.-T."/>
            <person name="Choi B.-S."/>
            <person name="Jung M."/>
            <person name="Ginzburg D."/>
            <person name="Zhao K."/>
            <person name="Won S.Y."/>
            <person name="Oh T.-J."/>
            <person name="Yu Y."/>
            <person name="Kim N.-H."/>
            <person name="Lee O.R."/>
            <person name="Lee T.-H."/>
            <person name="Bashyal P."/>
            <person name="Kim T.-S."/>
            <person name="Lee W.-H."/>
            <person name="Kawkins C."/>
            <person name="Kim C.-K."/>
            <person name="Kim J.S."/>
            <person name="Ahn B.O."/>
            <person name="Rhee S.Y."/>
            <person name="Sohng J.K."/>
        </authorList>
    </citation>
    <scope>NUCLEOTIDE SEQUENCE</scope>
    <source>
        <tissue evidence="3">Leaf</tissue>
    </source>
</reference>
<comment type="subcellular location">
    <subcellularLocation>
        <location evidence="1">Nucleus</location>
    </subcellularLocation>
</comment>
<gene>
    <name evidence="3" type="ORF">G2W53_025421</name>
</gene>
<dbReference type="InterPro" id="IPR009072">
    <property type="entry name" value="Histone-fold"/>
</dbReference>
<dbReference type="SUPFAM" id="SSF47113">
    <property type="entry name" value="Histone-fold"/>
    <property type="match status" value="1"/>
</dbReference>
<keyword evidence="2" id="KW-0539">Nucleus</keyword>
<dbReference type="InterPro" id="IPR050568">
    <property type="entry name" value="Transcr_DNA_Rep_Reg"/>
</dbReference>
<protein>
    <submittedName>
        <fullName evidence="3">Nuclear transcription factor Y subunit C-2</fullName>
    </submittedName>
</protein>
<evidence type="ECO:0000256" key="1">
    <source>
        <dbReference type="ARBA" id="ARBA00004123"/>
    </source>
</evidence>
<evidence type="ECO:0000256" key="2">
    <source>
        <dbReference type="ARBA" id="ARBA00023242"/>
    </source>
</evidence>
<organism evidence="3 4">
    <name type="scientific">Senna tora</name>
    <dbReference type="NCBI Taxonomy" id="362788"/>
    <lineage>
        <taxon>Eukaryota</taxon>
        <taxon>Viridiplantae</taxon>
        <taxon>Streptophyta</taxon>
        <taxon>Embryophyta</taxon>
        <taxon>Tracheophyta</taxon>
        <taxon>Spermatophyta</taxon>
        <taxon>Magnoliopsida</taxon>
        <taxon>eudicotyledons</taxon>
        <taxon>Gunneridae</taxon>
        <taxon>Pentapetalae</taxon>
        <taxon>rosids</taxon>
        <taxon>fabids</taxon>
        <taxon>Fabales</taxon>
        <taxon>Fabaceae</taxon>
        <taxon>Caesalpinioideae</taxon>
        <taxon>Cassia clade</taxon>
        <taxon>Senna</taxon>
    </lineage>
</organism>
<dbReference type="GO" id="GO:0005634">
    <property type="term" value="C:nucleus"/>
    <property type="evidence" value="ECO:0007669"/>
    <property type="project" value="UniProtKB-SubCell"/>
</dbReference>
<dbReference type="EMBL" id="JAAIUW010000008">
    <property type="protein sequence ID" value="KAF7819966.1"/>
    <property type="molecule type" value="Genomic_DNA"/>
</dbReference>
<evidence type="ECO:0000313" key="4">
    <source>
        <dbReference type="Proteomes" id="UP000634136"/>
    </source>
</evidence>
<dbReference type="Gene3D" id="1.10.20.10">
    <property type="entry name" value="Histone, subunit A"/>
    <property type="match status" value="1"/>
</dbReference>